<feature type="region of interest" description="Disordered" evidence="1">
    <location>
        <begin position="60"/>
        <end position="79"/>
    </location>
</feature>
<evidence type="ECO:0000256" key="1">
    <source>
        <dbReference type="SAM" id="MobiDB-lite"/>
    </source>
</evidence>
<reference evidence="2 3" key="1">
    <citation type="submission" date="2022-10" db="EMBL/GenBank/DDBJ databases">
        <title>The complete genomes of actinobacterial strains from the NBC collection.</title>
        <authorList>
            <person name="Joergensen T.S."/>
            <person name="Alvarez Arevalo M."/>
            <person name="Sterndorff E.B."/>
            <person name="Faurdal D."/>
            <person name="Vuksanovic O."/>
            <person name="Mourched A.-S."/>
            <person name="Charusanti P."/>
            <person name="Shaw S."/>
            <person name="Blin K."/>
            <person name="Weber T."/>
        </authorList>
    </citation>
    <scope>NUCLEOTIDE SEQUENCE [LARGE SCALE GENOMIC DNA]</scope>
    <source>
        <strain evidence="2 3">NBC_00123</strain>
    </source>
</reference>
<evidence type="ECO:0000313" key="3">
    <source>
        <dbReference type="Proteomes" id="UP001622594"/>
    </source>
</evidence>
<organism evidence="2 3">
    <name type="scientific">Streptomyces zaomyceticus</name>
    <dbReference type="NCBI Taxonomy" id="68286"/>
    <lineage>
        <taxon>Bacteria</taxon>
        <taxon>Bacillati</taxon>
        <taxon>Actinomycetota</taxon>
        <taxon>Actinomycetes</taxon>
        <taxon>Kitasatosporales</taxon>
        <taxon>Streptomycetaceae</taxon>
        <taxon>Streptomyces</taxon>
    </lineage>
</organism>
<proteinExistence type="predicted"/>
<protein>
    <submittedName>
        <fullName evidence="2">Uncharacterized protein</fullName>
    </submittedName>
</protein>
<evidence type="ECO:0000313" key="2">
    <source>
        <dbReference type="EMBL" id="WTR73804.1"/>
    </source>
</evidence>
<accession>A0ABZ1LL38</accession>
<dbReference type="EMBL" id="CP108188">
    <property type="protein sequence ID" value="WTR73804.1"/>
    <property type="molecule type" value="Genomic_DNA"/>
</dbReference>
<name>A0ABZ1LL38_9ACTN</name>
<dbReference type="Proteomes" id="UP001622594">
    <property type="component" value="Chromosome"/>
</dbReference>
<sequence length="142" mass="15739">MTQPTDRPGIDQLRNLADRAERGPLTGEEAARLRDGIAKLDARVDYLAGYAATLETYAAEQRERADKAEAERDAAQGDRDGWRDRALGYRLATERVRALHSRWEYDANSCSVCVDCYGTPLSYPCPTVAVLDQHGQHGQTTA</sequence>
<gene>
    <name evidence="2" type="ORF">OG814_33225</name>
</gene>
<dbReference type="RefSeq" id="WP_406336609.1">
    <property type="nucleotide sequence ID" value="NZ_CP108188.1"/>
</dbReference>
<keyword evidence="3" id="KW-1185">Reference proteome</keyword>
<feature type="region of interest" description="Disordered" evidence="1">
    <location>
        <begin position="1"/>
        <end position="23"/>
    </location>
</feature>